<dbReference type="Gene3D" id="1.20.1560.10">
    <property type="entry name" value="ABC transporter type 1, transmembrane domain"/>
    <property type="match status" value="1"/>
</dbReference>
<dbReference type="FunFam" id="1.20.1560.10:FF:000057">
    <property type="entry name" value="ABC multidrug transporter SitT"/>
    <property type="match status" value="1"/>
</dbReference>
<evidence type="ECO:0000256" key="6">
    <source>
        <dbReference type="ARBA" id="ARBA00022840"/>
    </source>
</evidence>
<feature type="transmembrane region" description="Helical" evidence="9">
    <location>
        <begin position="919"/>
        <end position="940"/>
    </location>
</feature>
<evidence type="ECO:0000256" key="9">
    <source>
        <dbReference type="SAM" id="Phobius"/>
    </source>
</evidence>
<evidence type="ECO:0000259" key="10">
    <source>
        <dbReference type="PROSITE" id="PS50893"/>
    </source>
</evidence>
<dbReference type="InterPro" id="IPR027417">
    <property type="entry name" value="P-loop_NTPase"/>
</dbReference>
<dbReference type="Gene3D" id="3.40.50.300">
    <property type="entry name" value="P-loop containing nucleotide triphosphate hydrolases"/>
    <property type="match status" value="2"/>
</dbReference>
<dbReference type="EMBL" id="JFFI01001482">
    <property type="protein sequence ID" value="KXH59617.1"/>
    <property type="molecule type" value="Genomic_DNA"/>
</dbReference>
<dbReference type="InterPro" id="IPR003439">
    <property type="entry name" value="ABC_transporter-like_ATP-bd"/>
</dbReference>
<evidence type="ECO:0000313" key="12">
    <source>
        <dbReference type="EMBL" id="KXH59617.1"/>
    </source>
</evidence>
<dbReference type="InterPro" id="IPR017871">
    <property type="entry name" value="ABC_transporter-like_CS"/>
</dbReference>
<evidence type="ECO:0000256" key="5">
    <source>
        <dbReference type="ARBA" id="ARBA00022741"/>
    </source>
</evidence>
<feature type="transmembrane region" description="Helical" evidence="9">
    <location>
        <begin position="234"/>
        <end position="252"/>
    </location>
</feature>
<sequence length="1125" mass="122347">MKAQFNQTKSQRRLPTNALSITVTLVFGEFITTITNFSSKQLSPAGLRADAARLALYFVYLGIGRFFLSYIYNTLFTYAAHCITRNIRHEYFKAALRQEAAYFDFGTGGSIATQAVTNGRLVQSDISEKLGLTFQSLSAFVIAFIVAFVVQWKLTLICLCIAPATLIVNGAIAGIMSGHETNILGIHAQANAFAENVTSGIRAVHAFGMRSAMVEKFETYLADAHTVGKKSSPLLGFLFSAEYCSIYLGYGLAFWQGVRMLARGEIDAAGKIFTVLLSVIIAATILTILAPYFIDFTKATTAAARIFLLIDRQSRIDPFADTGKTPPGITGEIEINNITFAYPTRPSATVLVNFSLKVPAGQVTALVGPSGSGKSTIIGLVERWYDPTSGAIKIDGTPIDQLNLKWLRKNVRLVQQEPVLFKGTVFDNIQQGLVGTQWEHSSREEKMARVREAADTAFAHDFISKLPDGHDTDIGQRGGLLSGGQKQRIAIARSVVSSPTVLLLDEATSALGPHAESVVQKALDKASQGRTTIVIAHKLATIQKADKIVVMRNGIISEQGNHEALLRNDGLYSRLVQVQGLKVLGADSDSEHGSHHAAVEKIEAEDSLDMTKTLTHQTATPRQGADAYLGKDDYDLHKQKGIFSAFAYIARETPELALTYSMILMACVTAGATFPGQAILLSHVMEVFELTGSAMERRGEFYSTMFIVLAGGCLLAYFVLGFATNIVAQHLNHKFRREALHHMLRQDLRFFDRSENTTGALVSRIDSHPQSILELMGYNVGLVLVCVFNILACSILGIVYSWNLGLVVVLGGLLPLASAGYFKIRLDAKMDRDTAKRYSTSASIASEAVAAIRTVSSLSIEETVLKSYVSELDSAVSGCRRPLLTMMLASAFTQAIEYWFLALGFWYGARLLSYDRFDLFSFFVSFMSVFFSGQAAVQLFQYSTSITKRVNAANYISTGDAVDFAGVRFAYPLRPDVSVLRGIDLKDPFVRTSLSVSTARDATQQTALRASNVWDFVCSLPEGLATPAGSQGAQLSGGQRQRIAIARALIRDPKILLLDEATSAFDTESEKIVPAALADAAKQGDRITIAVAHRLSTIKDADLIYVFNPSGPYPGDGNTPGVVHG</sequence>
<keyword evidence="5" id="KW-0547">Nucleotide-binding</keyword>
<keyword evidence="3" id="KW-0813">Transport</keyword>
<gene>
    <name evidence="12" type="ORF">CSAL01_04168</name>
</gene>
<comment type="caution">
    <text evidence="12">The sequence shown here is derived from an EMBL/GenBank/DDBJ whole genome shotgun (WGS) entry which is preliminary data.</text>
</comment>
<evidence type="ECO:0000256" key="1">
    <source>
        <dbReference type="ARBA" id="ARBA00004141"/>
    </source>
</evidence>
<feature type="domain" description="ABC transmembrane type-1" evidence="11">
    <location>
        <begin position="16"/>
        <end position="298"/>
    </location>
</feature>
<dbReference type="GO" id="GO:0005743">
    <property type="term" value="C:mitochondrial inner membrane"/>
    <property type="evidence" value="ECO:0007669"/>
    <property type="project" value="TreeGrafter"/>
</dbReference>
<feature type="domain" description="ABC transmembrane type-1" evidence="11">
    <location>
        <begin position="663"/>
        <end position="948"/>
    </location>
</feature>
<evidence type="ECO:0000256" key="2">
    <source>
        <dbReference type="ARBA" id="ARBA00007577"/>
    </source>
</evidence>
<keyword evidence="13" id="KW-1185">Reference proteome</keyword>
<comment type="subcellular location">
    <subcellularLocation>
        <location evidence="1">Membrane</location>
        <topology evidence="1">Multi-pass membrane protein</topology>
    </subcellularLocation>
</comment>
<dbReference type="GO" id="GO:0005524">
    <property type="term" value="F:ATP binding"/>
    <property type="evidence" value="ECO:0007669"/>
    <property type="project" value="UniProtKB-KW"/>
</dbReference>
<feature type="transmembrane region" description="Helical" evidence="9">
    <location>
        <begin position="883"/>
        <end position="907"/>
    </location>
</feature>
<feature type="transmembrane region" description="Helical" evidence="9">
    <location>
        <begin position="775"/>
        <end position="798"/>
    </location>
</feature>
<feature type="transmembrane region" description="Helical" evidence="9">
    <location>
        <begin position="154"/>
        <end position="176"/>
    </location>
</feature>
<dbReference type="AlphaFoldDB" id="A0A135UGU9"/>
<feature type="domain" description="ABC transporter" evidence="10">
    <location>
        <begin position="893"/>
        <end position="1125"/>
    </location>
</feature>
<evidence type="ECO:0000259" key="11">
    <source>
        <dbReference type="PROSITE" id="PS50929"/>
    </source>
</evidence>
<dbReference type="CDD" id="cd18578">
    <property type="entry name" value="ABC_6TM_Pgp_ABCB1_D2_like"/>
    <property type="match status" value="1"/>
</dbReference>
<feature type="transmembrane region" description="Helical" evidence="9">
    <location>
        <begin position="57"/>
        <end position="79"/>
    </location>
</feature>
<dbReference type="SUPFAM" id="SSF52540">
    <property type="entry name" value="P-loop containing nucleoside triphosphate hydrolases"/>
    <property type="match status" value="2"/>
</dbReference>
<dbReference type="PANTHER" id="PTHR43394">
    <property type="entry name" value="ATP-DEPENDENT PERMEASE MDL1, MITOCHONDRIAL"/>
    <property type="match status" value="1"/>
</dbReference>
<dbReference type="FunFam" id="3.40.50.300:FF:000251">
    <property type="entry name" value="ABC transporter B family member 19"/>
    <property type="match status" value="1"/>
</dbReference>
<organism evidence="12 13">
    <name type="scientific">Colletotrichum salicis</name>
    <dbReference type="NCBI Taxonomy" id="1209931"/>
    <lineage>
        <taxon>Eukaryota</taxon>
        <taxon>Fungi</taxon>
        <taxon>Dikarya</taxon>
        <taxon>Ascomycota</taxon>
        <taxon>Pezizomycotina</taxon>
        <taxon>Sordariomycetes</taxon>
        <taxon>Hypocreomycetidae</taxon>
        <taxon>Glomerellales</taxon>
        <taxon>Glomerellaceae</taxon>
        <taxon>Colletotrichum</taxon>
        <taxon>Colletotrichum acutatum species complex</taxon>
    </lineage>
</organism>
<dbReference type="Pfam" id="PF00005">
    <property type="entry name" value="ABC_tran"/>
    <property type="match status" value="2"/>
</dbReference>
<evidence type="ECO:0008006" key="14">
    <source>
        <dbReference type="Google" id="ProtNLM"/>
    </source>
</evidence>
<reference evidence="12 13" key="1">
    <citation type="submission" date="2014-02" db="EMBL/GenBank/DDBJ databases">
        <title>The genome sequence of Colletotrichum salicis CBS 607.94.</title>
        <authorList>
            <person name="Baroncelli R."/>
            <person name="Thon M.R."/>
        </authorList>
    </citation>
    <scope>NUCLEOTIDE SEQUENCE [LARGE SCALE GENOMIC DNA]</scope>
    <source>
        <strain evidence="12 13">CBS 607.94</strain>
    </source>
</reference>
<proteinExistence type="inferred from homology"/>
<evidence type="ECO:0000313" key="13">
    <source>
        <dbReference type="Proteomes" id="UP000070121"/>
    </source>
</evidence>
<dbReference type="PROSITE" id="PS50929">
    <property type="entry name" value="ABC_TM1F"/>
    <property type="match status" value="2"/>
</dbReference>
<feature type="transmembrane region" description="Helical" evidence="9">
    <location>
        <begin position="701"/>
        <end position="728"/>
    </location>
</feature>
<dbReference type="GO" id="GO:0090374">
    <property type="term" value="P:oligopeptide export from mitochondrion"/>
    <property type="evidence" value="ECO:0007669"/>
    <property type="project" value="TreeGrafter"/>
</dbReference>
<keyword evidence="8 9" id="KW-0472">Membrane</keyword>
<name>A0A135UGU9_9PEZI</name>
<dbReference type="InterPro" id="IPR036640">
    <property type="entry name" value="ABC1_TM_sf"/>
</dbReference>
<keyword evidence="4 9" id="KW-0812">Transmembrane</keyword>
<feature type="transmembrane region" description="Helical" evidence="9">
    <location>
        <begin position="272"/>
        <end position="294"/>
    </location>
</feature>
<accession>A0A135UGU9</accession>
<dbReference type="PROSITE" id="PS00211">
    <property type="entry name" value="ABC_TRANSPORTER_1"/>
    <property type="match status" value="2"/>
</dbReference>
<feature type="domain" description="ABC transporter" evidence="10">
    <location>
        <begin position="333"/>
        <end position="578"/>
    </location>
</feature>
<dbReference type="PROSITE" id="PS50893">
    <property type="entry name" value="ABC_TRANSPORTER_2"/>
    <property type="match status" value="2"/>
</dbReference>
<dbReference type="SMART" id="SM00382">
    <property type="entry name" value="AAA"/>
    <property type="match status" value="2"/>
</dbReference>
<keyword evidence="7 9" id="KW-1133">Transmembrane helix</keyword>
<dbReference type="CDD" id="cd18577">
    <property type="entry name" value="ABC_6TM_Pgp_ABCB1_D1_like"/>
    <property type="match status" value="1"/>
</dbReference>
<feature type="transmembrane region" description="Helical" evidence="9">
    <location>
        <begin position="657"/>
        <end position="681"/>
    </location>
</feature>
<keyword evidence="6" id="KW-0067">ATP-binding</keyword>
<evidence type="ECO:0000256" key="3">
    <source>
        <dbReference type="ARBA" id="ARBA00022448"/>
    </source>
</evidence>
<dbReference type="OrthoDB" id="6500128at2759"/>
<dbReference type="InterPro" id="IPR039421">
    <property type="entry name" value="Type_1_exporter"/>
</dbReference>
<evidence type="ECO:0000256" key="7">
    <source>
        <dbReference type="ARBA" id="ARBA00022989"/>
    </source>
</evidence>
<dbReference type="InterPro" id="IPR011527">
    <property type="entry name" value="ABC1_TM_dom"/>
</dbReference>
<dbReference type="PANTHER" id="PTHR43394:SF1">
    <property type="entry name" value="ATP-BINDING CASSETTE SUB-FAMILY B MEMBER 10, MITOCHONDRIAL"/>
    <property type="match status" value="1"/>
</dbReference>
<feature type="transmembrane region" description="Helical" evidence="9">
    <location>
        <begin position="130"/>
        <end position="148"/>
    </location>
</feature>
<evidence type="ECO:0000256" key="4">
    <source>
        <dbReference type="ARBA" id="ARBA00022692"/>
    </source>
</evidence>
<dbReference type="GO" id="GO:0015421">
    <property type="term" value="F:ABC-type oligopeptide transporter activity"/>
    <property type="evidence" value="ECO:0007669"/>
    <property type="project" value="TreeGrafter"/>
</dbReference>
<comment type="similarity">
    <text evidence="2">Belongs to the ABC transporter superfamily. ABCB family. Multidrug resistance exporter (TC 3.A.1.201) subfamily.</text>
</comment>
<protein>
    <recommendedName>
        <fullName evidence="14">ABC transporter</fullName>
    </recommendedName>
</protein>
<dbReference type="Pfam" id="PF00664">
    <property type="entry name" value="ABC_membrane"/>
    <property type="match status" value="2"/>
</dbReference>
<dbReference type="Proteomes" id="UP000070121">
    <property type="component" value="Unassembled WGS sequence"/>
</dbReference>
<dbReference type="SUPFAM" id="SSF90123">
    <property type="entry name" value="ABC transporter transmembrane region"/>
    <property type="match status" value="2"/>
</dbReference>
<dbReference type="STRING" id="1209931.A0A135UGU9"/>
<feature type="transmembrane region" description="Helical" evidence="9">
    <location>
        <begin position="804"/>
        <end position="822"/>
    </location>
</feature>
<dbReference type="InterPro" id="IPR003593">
    <property type="entry name" value="AAA+_ATPase"/>
</dbReference>
<feature type="transmembrane region" description="Helical" evidence="9">
    <location>
        <begin position="18"/>
        <end position="37"/>
    </location>
</feature>
<evidence type="ECO:0000256" key="8">
    <source>
        <dbReference type="ARBA" id="ARBA00023136"/>
    </source>
</evidence>
<dbReference type="GO" id="GO:0016887">
    <property type="term" value="F:ATP hydrolysis activity"/>
    <property type="evidence" value="ECO:0007669"/>
    <property type="project" value="InterPro"/>
</dbReference>